<gene>
    <name evidence="1" type="ORF">NDK43_14355</name>
</gene>
<evidence type="ECO:0000313" key="1">
    <source>
        <dbReference type="EMBL" id="MCM2533366.1"/>
    </source>
</evidence>
<keyword evidence="2" id="KW-1185">Reference proteome</keyword>
<protein>
    <submittedName>
        <fullName evidence="1">Uncharacterized protein</fullName>
    </submittedName>
</protein>
<reference evidence="1 2" key="1">
    <citation type="submission" date="2022-06" db="EMBL/GenBank/DDBJ databases">
        <authorList>
            <person name="Jeon C.O."/>
        </authorList>
    </citation>
    <scope>NUCLEOTIDE SEQUENCE [LARGE SCALE GENOMIC DNA]</scope>
    <source>
        <strain evidence="1 2">KCTC 13943</strain>
    </source>
</reference>
<proteinExistence type="predicted"/>
<accession>A0ABT0WAL2</accession>
<dbReference type="EMBL" id="JAMQCR010000001">
    <property type="protein sequence ID" value="MCM2533366.1"/>
    <property type="molecule type" value="Genomic_DNA"/>
</dbReference>
<organism evidence="1 2">
    <name type="scientific">Neobacillus pocheonensis</name>
    <dbReference type="NCBI Taxonomy" id="363869"/>
    <lineage>
        <taxon>Bacteria</taxon>
        <taxon>Bacillati</taxon>
        <taxon>Bacillota</taxon>
        <taxon>Bacilli</taxon>
        <taxon>Bacillales</taxon>
        <taxon>Bacillaceae</taxon>
        <taxon>Neobacillus</taxon>
    </lineage>
</organism>
<sequence>MNENFFGNYKNFIVIPLEQHKVGKKSFDPNDYSSYYILTLSLYDSLILNWIDAKKYEIDVKKSIEKVVDEFNQKQKGNNHLQLLEFEDDKSYFVLALSNKTKIDNQEENGQLSNFIERMISNSFYIGQSWYKLIGHRGRIERKLFNFSIKEYIHEIEYNITK</sequence>
<dbReference type="Proteomes" id="UP001523262">
    <property type="component" value="Unassembled WGS sequence"/>
</dbReference>
<comment type="caution">
    <text evidence="1">The sequence shown here is derived from an EMBL/GenBank/DDBJ whole genome shotgun (WGS) entry which is preliminary data.</text>
</comment>
<name>A0ABT0WAL2_9BACI</name>
<evidence type="ECO:0000313" key="2">
    <source>
        <dbReference type="Proteomes" id="UP001523262"/>
    </source>
</evidence>